<gene>
    <name evidence="1" type="ORF">CBER1_08151</name>
</gene>
<evidence type="ECO:0000313" key="1">
    <source>
        <dbReference type="EMBL" id="PPJ60571.1"/>
    </source>
</evidence>
<dbReference type="Proteomes" id="UP000237631">
    <property type="component" value="Unassembled WGS sequence"/>
</dbReference>
<name>A0A2S6CLI5_9PEZI</name>
<dbReference type="AlphaFoldDB" id="A0A2S6CLI5"/>
<comment type="caution">
    <text evidence="1">The sequence shown here is derived from an EMBL/GenBank/DDBJ whole genome shotgun (WGS) entry which is preliminary data.</text>
</comment>
<proteinExistence type="predicted"/>
<dbReference type="EMBL" id="PNEN01000253">
    <property type="protein sequence ID" value="PPJ60571.1"/>
    <property type="molecule type" value="Genomic_DNA"/>
</dbReference>
<dbReference type="OrthoDB" id="3644718at2759"/>
<evidence type="ECO:0000313" key="2">
    <source>
        <dbReference type="Proteomes" id="UP000237631"/>
    </source>
</evidence>
<keyword evidence="2" id="KW-1185">Reference proteome</keyword>
<reference evidence="2" key="1">
    <citation type="journal article" date="2017" name="bioRxiv">
        <title>Conservation of a gene cluster reveals novel cercosporin biosynthetic mechanisms and extends production to the genus Colletotrichum.</title>
        <authorList>
            <person name="de Jonge R."/>
            <person name="Ebert M.K."/>
            <person name="Huitt-Roehl C.R."/>
            <person name="Pal P."/>
            <person name="Suttle J.C."/>
            <person name="Spanner R.E."/>
            <person name="Neubauer J.D."/>
            <person name="Jurick W.M.II."/>
            <person name="Stott K.A."/>
            <person name="Secor G.A."/>
            <person name="Thomma B.P.H.J."/>
            <person name="Van de Peer Y."/>
            <person name="Townsend C.A."/>
            <person name="Bolton M.D."/>
        </authorList>
    </citation>
    <scope>NUCLEOTIDE SEQUENCE [LARGE SCALE GENOMIC DNA]</scope>
    <source>
        <strain evidence="2">CBS538.71</strain>
    </source>
</reference>
<sequence>MTALTSLPVELIVHIADINGPASHAGLAFTCRYLAEAVQDLLKRHQAAYRDRQCSDIDPGTIPRVLKSVLNDSIAAYHVRAIRIWCTRMRWEHWRPVQLAEAEEGGDQSPSDSESDDEQLFTPWTFARRMERRRDFFTREEPLQPSLSTSDIEQYLSAMAHYLPDFGEDSPLREEARKELARGNDGFLKILLALSCPRLDALYFGRAHEESARTSSGSGTSLQWLELVTMAHRDRDNSQWPPGLQALRHLALSVETGTWLDEQEVSTGESWMPKLLNLPNLESLYFHGWRVEPDNED</sequence>
<organism evidence="1 2">
    <name type="scientific">Cercospora berteroae</name>
    <dbReference type="NCBI Taxonomy" id="357750"/>
    <lineage>
        <taxon>Eukaryota</taxon>
        <taxon>Fungi</taxon>
        <taxon>Dikarya</taxon>
        <taxon>Ascomycota</taxon>
        <taxon>Pezizomycotina</taxon>
        <taxon>Dothideomycetes</taxon>
        <taxon>Dothideomycetidae</taxon>
        <taxon>Mycosphaerellales</taxon>
        <taxon>Mycosphaerellaceae</taxon>
        <taxon>Cercospora</taxon>
    </lineage>
</organism>
<protein>
    <submittedName>
        <fullName evidence="1">Uncharacterized protein</fullName>
    </submittedName>
</protein>
<accession>A0A2S6CLI5</accession>